<reference evidence="1" key="1">
    <citation type="journal article" date="2014" name="Nat. Commun.">
        <title>The tobacco genome sequence and its comparison with those of tomato and potato.</title>
        <authorList>
            <person name="Sierro N."/>
            <person name="Battey J.N."/>
            <person name="Ouadi S."/>
            <person name="Bakaher N."/>
            <person name="Bovet L."/>
            <person name="Willig A."/>
            <person name="Goepfert S."/>
            <person name="Peitsch M.C."/>
            <person name="Ivanov N.V."/>
        </authorList>
    </citation>
    <scope>NUCLEOTIDE SEQUENCE [LARGE SCALE GENOMIC DNA]</scope>
</reference>
<proteinExistence type="predicted"/>
<dbReference type="GO" id="GO:0003676">
    <property type="term" value="F:nucleic acid binding"/>
    <property type="evidence" value="ECO:0007669"/>
    <property type="project" value="InterPro"/>
</dbReference>
<reference evidence="2" key="2">
    <citation type="submission" date="2025-08" db="UniProtKB">
        <authorList>
            <consortium name="RefSeq"/>
        </authorList>
    </citation>
    <scope>IDENTIFICATION</scope>
    <source>
        <tissue evidence="2">Leaf</tissue>
    </source>
</reference>
<name>A0A1S3YTX3_TOBAC</name>
<dbReference type="RefSeq" id="XP_016455440.1">
    <property type="nucleotide sequence ID" value="XM_016599954.2"/>
</dbReference>
<dbReference type="Proteomes" id="UP000790787">
    <property type="component" value="Chromosome 16"/>
</dbReference>
<dbReference type="PaxDb" id="4097-A0A1S3YTX3"/>
<dbReference type="InterPro" id="IPR036875">
    <property type="entry name" value="Znf_CCHC_sf"/>
</dbReference>
<dbReference type="SMR" id="A0A1S3YTX3"/>
<dbReference type="GO" id="GO:0008270">
    <property type="term" value="F:zinc ion binding"/>
    <property type="evidence" value="ECO:0007669"/>
    <property type="project" value="InterPro"/>
</dbReference>
<evidence type="ECO:0000313" key="2">
    <source>
        <dbReference type="RefSeq" id="XP_016455440.1"/>
    </source>
</evidence>
<dbReference type="SUPFAM" id="SSF57756">
    <property type="entry name" value="Retrovirus zinc finger-like domains"/>
    <property type="match status" value="1"/>
</dbReference>
<gene>
    <name evidence="2" type="primary">LOC107779506</name>
</gene>
<organism evidence="1 2">
    <name type="scientific">Nicotiana tabacum</name>
    <name type="common">Common tobacco</name>
    <dbReference type="NCBI Taxonomy" id="4097"/>
    <lineage>
        <taxon>Eukaryota</taxon>
        <taxon>Viridiplantae</taxon>
        <taxon>Streptophyta</taxon>
        <taxon>Embryophyta</taxon>
        <taxon>Tracheophyta</taxon>
        <taxon>Spermatophyta</taxon>
        <taxon>Magnoliopsida</taxon>
        <taxon>eudicotyledons</taxon>
        <taxon>Gunneridae</taxon>
        <taxon>Pentapetalae</taxon>
        <taxon>asterids</taxon>
        <taxon>lamiids</taxon>
        <taxon>Solanales</taxon>
        <taxon>Solanaceae</taxon>
        <taxon>Nicotianoideae</taxon>
        <taxon>Nicotianeae</taxon>
        <taxon>Nicotiana</taxon>
    </lineage>
</organism>
<dbReference type="GeneID" id="107779506"/>
<accession>A0A1S3YTX3</accession>
<evidence type="ECO:0000313" key="1">
    <source>
        <dbReference type="Proteomes" id="UP000790787"/>
    </source>
</evidence>
<protein>
    <submittedName>
        <fullName evidence="2">Uncharacterized protein LOC107779506 isoform X1</fullName>
    </submittedName>
    <submittedName>
        <fullName evidence="2">Uncharacterized protein isoform X1</fullName>
    </submittedName>
</protein>
<dbReference type="RefSeq" id="XP_016455440.1">
    <property type="nucleotide sequence ID" value="XM_016599954.1"/>
</dbReference>
<dbReference type="KEGG" id="nta:107779506"/>
<dbReference type="AlphaFoldDB" id="A0A1S3YTX3"/>
<sequence length="105" mass="12057">MNLVINMDQSLDYARSRSILSILVVMVQKPHSQKLTLNKTKRSPLVCKYCKKTGHLIDKCINGCCRYRRTIRSTSKSSSAIQSVTTFSGDLYWFCKFCRSDRALL</sequence>
<keyword evidence="1" id="KW-1185">Reference proteome</keyword>